<protein>
    <submittedName>
        <fullName evidence="1">Sarcosine oxidase subunit delta</fullName>
    </submittedName>
</protein>
<dbReference type="GO" id="GO:0008115">
    <property type="term" value="F:sarcosine oxidase activity"/>
    <property type="evidence" value="ECO:0007669"/>
    <property type="project" value="InterPro"/>
</dbReference>
<comment type="caution">
    <text evidence="1">The sequence shown here is derived from an EMBL/GenBank/DDBJ whole genome shotgun (WGS) entry which is preliminary data.</text>
</comment>
<dbReference type="InterPro" id="IPR006279">
    <property type="entry name" value="SoxD"/>
</dbReference>
<evidence type="ECO:0000313" key="2">
    <source>
        <dbReference type="Proteomes" id="UP000250744"/>
    </source>
</evidence>
<keyword evidence="2" id="KW-1185">Reference proteome</keyword>
<dbReference type="GO" id="GO:0046653">
    <property type="term" value="P:tetrahydrofolate metabolic process"/>
    <property type="evidence" value="ECO:0007669"/>
    <property type="project" value="InterPro"/>
</dbReference>
<organism evidence="1 2">
    <name type="scientific">Nitrincola tibetensis</name>
    <dbReference type="NCBI Taxonomy" id="2219697"/>
    <lineage>
        <taxon>Bacteria</taxon>
        <taxon>Pseudomonadati</taxon>
        <taxon>Pseudomonadota</taxon>
        <taxon>Gammaproteobacteria</taxon>
        <taxon>Oceanospirillales</taxon>
        <taxon>Oceanospirillaceae</taxon>
        <taxon>Nitrincola</taxon>
    </lineage>
</organism>
<dbReference type="Pfam" id="PF04267">
    <property type="entry name" value="SoxD"/>
    <property type="match status" value="1"/>
</dbReference>
<dbReference type="EMBL" id="QKRX01000007">
    <property type="protein sequence ID" value="RAU17886.1"/>
    <property type="molecule type" value="Genomic_DNA"/>
</dbReference>
<sequence length="88" mass="10285">MKLLDCPVIGKRPISEFDYMGEIRIPPVDADEKTWSEYVFNRKGAPCSLREAWYHRPTGRWYVVVRNTVTDEIEAHVDISEVQYELPA</sequence>
<dbReference type="Gene3D" id="3.30.2270.10">
    <property type="entry name" value="Folate-binding superfamily"/>
    <property type="match status" value="1"/>
</dbReference>
<name>A0A364NLA6_9GAMM</name>
<evidence type="ECO:0000313" key="1">
    <source>
        <dbReference type="EMBL" id="RAU17886.1"/>
    </source>
</evidence>
<dbReference type="Proteomes" id="UP000250744">
    <property type="component" value="Unassembled WGS sequence"/>
</dbReference>
<proteinExistence type="predicted"/>
<accession>A0A364NLA6</accession>
<dbReference type="RefSeq" id="WP_112159375.1">
    <property type="nucleotide sequence ID" value="NZ_QKRX01000007.1"/>
</dbReference>
<reference evidence="1 2" key="1">
    <citation type="submission" date="2018-06" db="EMBL/GenBank/DDBJ databases">
        <title>Nitrincola tibetense sp. nov., isolated from Lake XuguoCo on Tibetan Plateau.</title>
        <authorList>
            <person name="Xing P."/>
        </authorList>
    </citation>
    <scope>NUCLEOTIDE SEQUENCE [LARGE SCALE GENOMIC DNA]</scope>
    <source>
        <strain evidence="2">xg18</strain>
    </source>
</reference>
<gene>
    <name evidence="1" type="ORF">DN062_11010</name>
</gene>
<dbReference type="InterPro" id="IPR038561">
    <property type="entry name" value="SoxD_sf"/>
</dbReference>
<dbReference type="OrthoDB" id="7159274at2"/>
<dbReference type="AlphaFoldDB" id="A0A364NLA6"/>